<feature type="chain" id="PRO_5044585038" description="Excalibur calcium-binding domain-containing protein" evidence="1">
    <location>
        <begin position="22"/>
        <end position="254"/>
    </location>
</feature>
<protein>
    <recommendedName>
        <fullName evidence="2">Excalibur calcium-binding domain-containing protein</fullName>
    </recommendedName>
</protein>
<name>A0A368LFT9_9VIBR</name>
<dbReference type="RefSeq" id="WP_086957901.1">
    <property type="nucleotide sequence ID" value="NZ_QPGL01000004.1"/>
</dbReference>
<dbReference type="Pfam" id="PF07510">
    <property type="entry name" value="GmrSD_C"/>
    <property type="match status" value="1"/>
</dbReference>
<comment type="caution">
    <text evidence="4">The sequence shown here is derived from an EMBL/GenBank/DDBJ whole genome shotgun (WGS) entry which is preliminary data.</text>
</comment>
<dbReference type="GeneID" id="303190855"/>
<feature type="signal peptide" evidence="1">
    <location>
        <begin position="1"/>
        <end position="21"/>
    </location>
</feature>
<proteinExistence type="predicted"/>
<reference evidence="4 5" key="1">
    <citation type="journal article" date="2017" name="Elife">
        <title>Extensive horizontal gene transfer in cheese-associated bacteria.</title>
        <authorList>
            <person name="Bonham K.S."/>
            <person name="Wolfe B.E."/>
            <person name="Dutton R.J."/>
        </authorList>
    </citation>
    <scope>NUCLEOTIDE SEQUENCE [LARGE SCALE GENOMIC DNA]</scope>
    <source>
        <strain evidence="4 5">JB196</strain>
    </source>
</reference>
<organism evidence="4 5">
    <name type="scientific">Vibrio casei</name>
    <dbReference type="NCBI Taxonomy" id="673372"/>
    <lineage>
        <taxon>Bacteria</taxon>
        <taxon>Pseudomonadati</taxon>
        <taxon>Pseudomonadota</taxon>
        <taxon>Gammaproteobacteria</taxon>
        <taxon>Vibrionales</taxon>
        <taxon>Vibrionaceae</taxon>
        <taxon>Vibrio</taxon>
    </lineage>
</organism>
<dbReference type="EMBL" id="QPGL01000004">
    <property type="protein sequence ID" value="RCS68645.1"/>
    <property type="molecule type" value="Genomic_DNA"/>
</dbReference>
<dbReference type="AlphaFoldDB" id="A0A368LFT9"/>
<evidence type="ECO:0000313" key="4">
    <source>
        <dbReference type="EMBL" id="RCS68645.1"/>
    </source>
</evidence>
<keyword evidence="5" id="KW-1185">Reference proteome</keyword>
<dbReference type="Proteomes" id="UP000252479">
    <property type="component" value="Unassembled WGS sequence"/>
</dbReference>
<dbReference type="InterPro" id="IPR008613">
    <property type="entry name" value="Excalibur_Ca-bd_domain"/>
</dbReference>
<keyword evidence="1" id="KW-0732">Signal</keyword>
<evidence type="ECO:0000313" key="5">
    <source>
        <dbReference type="Proteomes" id="UP000252479"/>
    </source>
</evidence>
<accession>A0A368LFT9</accession>
<evidence type="ECO:0000256" key="1">
    <source>
        <dbReference type="SAM" id="SignalP"/>
    </source>
</evidence>
<dbReference type="Pfam" id="PF05901">
    <property type="entry name" value="Excalibur"/>
    <property type="match status" value="1"/>
</dbReference>
<dbReference type="SMART" id="SM00894">
    <property type="entry name" value="Excalibur"/>
    <property type="match status" value="1"/>
</dbReference>
<gene>
    <name evidence="4" type="ORF">CIK83_17155</name>
    <name evidence="3" type="ORF">CIK83_18195</name>
</gene>
<sequence>MKPIQSLLLLASFSLSFQAFASELWRGLVVKQENRCAAYDKKKDYPYSQSVEDLIVERMGGKVYGPYTGRYFKSDTSTDIEHIVSASEGHDSGLCAASAAKKAAFASDQLNLTLAAPKVNRCSTGGKCGYDASEWMPEKNKCWFANRIVEIKTKYTLSVDRAETNALDAVLSKCDSTEMIFYAKDNGPMTVSSNTPASVASTPTTKDALKLFDDNNNGRITCAEARSHGIAPVYKKHPAYPFMRDSDGDGVVCE</sequence>
<dbReference type="EMBL" id="QPGL01000006">
    <property type="protein sequence ID" value="RCS68330.1"/>
    <property type="molecule type" value="Genomic_DNA"/>
</dbReference>
<evidence type="ECO:0000259" key="2">
    <source>
        <dbReference type="SMART" id="SM00894"/>
    </source>
</evidence>
<reference evidence="4" key="2">
    <citation type="submission" date="2018-07" db="EMBL/GenBank/DDBJ databases">
        <authorList>
            <person name="Quirk P.G."/>
            <person name="Krulwich T.A."/>
        </authorList>
    </citation>
    <scope>NUCLEOTIDE SEQUENCE</scope>
    <source>
        <strain evidence="4">JB196</strain>
    </source>
</reference>
<evidence type="ECO:0000313" key="3">
    <source>
        <dbReference type="EMBL" id="RCS68330.1"/>
    </source>
</evidence>
<dbReference type="InterPro" id="IPR011089">
    <property type="entry name" value="GmrSD_C"/>
</dbReference>
<feature type="domain" description="Excalibur calcium-binding" evidence="2">
    <location>
        <begin position="218"/>
        <end position="254"/>
    </location>
</feature>